<protein>
    <submittedName>
        <fullName evidence="1">Uncharacterized protein</fullName>
    </submittedName>
</protein>
<proteinExistence type="predicted"/>
<dbReference type="EMBL" id="CP002156">
    <property type="protein sequence ID" value="ADM08322.1"/>
    <property type="molecule type" value="Genomic_DNA"/>
</dbReference>
<dbReference type="Proteomes" id="UP000001302">
    <property type="component" value="Chromosome"/>
</dbReference>
<name>E0TBB8_PARBH</name>
<dbReference type="HOGENOM" id="CLU_3155826_0_0_5"/>
<gene>
    <name evidence="1" type="ordered locus">PB2503_01212</name>
</gene>
<dbReference type="STRING" id="314260.PB2503_01212"/>
<keyword evidence="2" id="KW-1185">Reference proteome</keyword>
<reference evidence="2" key="1">
    <citation type="submission" date="2010-08" db="EMBL/GenBank/DDBJ databases">
        <title>Genome sequence of Parvularcula bermudensis HTCC2503.</title>
        <authorList>
            <person name="Kang D.-M."/>
            <person name="Oh H.-M."/>
            <person name="Cho J.-C."/>
        </authorList>
    </citation>
    <scope>NUCLEOTIDE SEQUENCE [LARGE SCALE GENOMIC DNA]</scope>
    <source>
        <strain evidence="2">ATCC BAA-594 / HTCC2503 / KCTC 12087</strain>
    </source>
</reference>
<evidence type="ECO:0000313" key="1">
    <source>
        <dbReference type="EMBL" id="ADM08322.1"/>
    </source>
</evidence>
<evidence type="ECO:0000313" key="2">
    <source>
        <dbReference type="Proteomes" id="UP000001302"/>
    </source>
</evidence>
<sequence length="48" mass="5328">MPLEFAFIAGTVILALGLAYGVARTRARTEDEIALTEQATKDLYKRRS</sequence>
<dbReference type="RefSeq" id="WP_013299296.1">
    <property type="nucleotide sequence ID" value="NC_014414.1"/>
</dbReference>
<dbReference type="AlphaFoldDB" id="E0TBB8"/>
<accession>E0TBB8</accession>
<reference evidence="1 2" key="2">
    <citation type="journal article" date="2011" name="J. Bacteriol.">
        <title>Complete genome sequence of strain HTCC2503T of Parvularcula bermudensis, the type species of the order "Parvularculales" in the class Alphaproteobacteria.</title>
        <authorList>
            <person name="Oh H.M."/>
            <person name="Kang I."/>
            <person name="Vergin K.L."/>
            <person name="Kang D."/>
            <person name="Rhee K.H."/>
            <person name="Giovannoni S.J."/>
            <person name="Cho J.C."/>
        </authorList>
    </citation>
    <scope>NUCLEOTIDE SEQUENCE [LARGE SCALE GENOMIC DNA]</scope>
    <source>
        <strain evidence="2">ATCC BAA-594 / HTCC2503 / KCTC 12087</strain>
    </source>
</reference>
<organism evidence="1 2">
    <name type="scientific">Parvularcula bermudensis (strain ATCC BAA-594 / HTCC2503 / KCTC 12087)</name>
    <dbReference type="NCBI Taxonomy" id="314260"/>
    <lineage>
        <taxon>Bacteria</taxon>
        <taxon>Pseudomonadati</taxon>
        <taxon>Pseudomonadota</taxon>
        <taxon>Alphaproteobacteria</taxon>
        <taxon>Parvularculales</taxon>
        <taxon>Parvularculaceae</taxon>
        <taxon>Parvularcula</taxon>
    </lineage>
</organism>
<dbReference type="KEGG" id="pbr:PB2503_01212"/>